<dbReference type="GO" id="GO:0030686">
    <property type="term" value="C:90S preribosome"/>
    <property type="evidence" value="ECO:0007669"/>
    <property type="project" value="InterPro"/>
</dbReference>
<evidence type="ECO:0000313" key="5">
    <source>
        <dbReference type="EMBL" id="KAF8410120.1"/>
    </source>
</evidence>
<evidence type="ECO:0000313" key="6">
    <source>
        <dbReference type="Proteomes" id="UP000655225"/>
    </source>
</evidence>
<evidence type="ECO:0000256" key="1">
    <source>
        <dbReference type="ARBA" id="ARBA00004604"/>
    </source>
</evidence>
<feature type="compositionally biased region" description="Basic residues" evidence="4">
    <location>
        <begin position="195"/>
        <end position="206"/>
    </location>
</feature>
<comment type="subcellular location">
    <subcellularLocation>
        <location evidence="1">Nucleus</location>
        <location evidence="1">Nucleolus</location>
    </subcellularLocation>
</comment>
<dbReference type="OrthoDB" id="18703at2759"/>
<keyword evidence="3" id="KW-0539">Nucleus</keyword>
<dbReference type="Pfam" id="PF15341">
    <property type="entry name" value="SLX9"/>
    <property type="match status" value="1"/>
</dbReference>
<feature type="region of interest" description="Disordered" evidence="4">
    <location>
        <begin position="179"/>
        <end position="218"/>
    </location>
</feature>
<evidence type="ECO:0000256" key="3">
    <source>
        <dbReference type="ARBA" id="ARBA00023242"/>
    </source>
</evidence>
<dbReference type="PANTHER" id="PTHR31109">
    <property type="entry name" value="PROTEIN FAM207A"/>
    <property type="match status" value="1"/>
</dbReference>
<dbReference type="GO" id="GO:0000462">
    <property type="term" value="P:maturation of SSU-rRNA from tricistronic rRNA transcript (SSU-rRNA, 5.8S rRNA, LSU-rRNA)"/>
    <property type="evidence" value="ECO:0007669"/>
    <property type="project" value="InterPro"/>
</dbReference>
<organism evidence="5 6">
    <name type="scientific">Tetracentron sinense</name>
    <name type="common">Spur-leaf</name>
    <dbReference type="NCBI Taxonomy" id="13715"/>
    <lineage>
        <taxon>Eukaryota</taxon>
        <taxon>Viridiplantae</taxon>
        <taxon>Streptophyta</taxon>
        <taxon>Embryophyta</taxon>
        <taxon>Tracheophyta</taxon>
        <taxon>Spermatophyta</taxon>
        <taxon>Magnoliopsida</taxon>
        <taxon>Trochodendrales</taxon>
        <taxon>Trochodendraceae</taxon>
        <taxon>Tetracentron</taxon>
    </lineage>
</organism>
<comment type="similarity">
    <text evidence="2">Belongs to the SLX9 family.</text>
</comment>
<keyword evidence="6" id="KW-1185">Reference proteome</keyword>
<dbReference type="AlphaFoldDB" id="A0A834ZMJ3"/>
<dbReference type="InterPro" id="IPR028160">
    <property type="entry name" value="Slx9-like"/>
</dbReference>
<evidence type="ECO:0000256" key="2">
    <source>
        <dbReference type="ARBA" id="ARBA00011022"/>
    </source>
</evidence>
<proteinExistence type="inferred from homology"/>
<dbReference type="Proteomes" id="UP000655225">
    <property type="component" value="Unassembled WGS sequence"/>
</dbReference>
<dbReference type="GO" id="GO:0005730">
    <property type="term" value="C:nucleolus"/>
    <property type="evidence" value="ECO:0007669"/>
    <property type="project" value="UniProtKB-SubCell"/>
</dbReference>
<dbReference type="OMA" id="LEWNCWP"/>
<gene>
    <name evidence="5" type="ORF">HHK36_002642</name>
</gene>
<dbReference type="GO" id="GO:0030688">
    <property type="term" value="C:preribosome, small subunit precursor"/>
    <property type="evidence" value="ECO:0007669"/>
    <property type="project" value="InterPro"/>
</dbReference>
<dbReference type="PANTHER" id="PTHR31109:SF2">
    <property type="entry name" value="RIBOSOME BIOGENESIS PROTEIN SLX9 HOMOLOG"/>
    <property type="match status" value="1"/>
</dbReference>
<name>A0A834ZMJ3_TETSI</name>
<evidence type="ECO:0000256" key="4">
    <source>
        <dbReference type="SAM" id="MobiDB-lite"/>
    </source>
</evidence>
<sequence>MKESDANIAYEGSGCLQSQQLPAADEKHHCSAKSFKCSKGETVRMGLMGLRPGSSQNTNRKFEKKLQFYAKVRDTVASLSAQKAISKEVELLTKLFLFYQKKKLRSRHKKLKAYDLSSLSEFLPEFRAAPRQPLPAANSKLNAKSRQKLIENEGKQLRMVLNHPAYRSDPLSAIHQHLENTKPIPVEKPGQRSCKSGKKAKGKKSKASFGVQSMDTSC</sequence>
<protein>
    <submittedName>
        <fullName evidence="5">Uncharacterized protein</fullName>
    </submittedName>
</protein>
<accession>A0A834ZMJ3</accession>
<comment type="caution">
    <text evidence="5">The sequence shown here is derived from an EMBL/GenBank/DDBJ whole genome shotgun (WGS) entry which is preliminary data.</text>
</comment>
<reference evidence="5 6" key="1">
    <citation type="submission" date="2020-04" db="EMBL/GenBank/DDBJ databases">
        <title>Plant Genome Project.</title>
        <authorList>
            <person name="Zhang R.-G."/>
        </authorList>
    </citation>
    <scope>NUCLEOTIDE SEQUENCE [LARGE SCALE GENOMIC DNA]</scope>
    <source>
        <strain evidence="5">YNK0</strain>
        <tissue evidence="5">Leaf</tissue>
    </source>
</reference>
<dbReference type="EMBL" id="JABCRI010000002">
    <property type="protein sequence ID" value="KAF8410120.1"/>
    <property type="molecule type" value="Genomic_DNA"/>
</dbReference>